<evidence type="ECO:0000259" key="9">
    <source>
        <dbReference type="PROSITE" id="PS50929"/>
    </source>
</evidence>
<dbReference type="PROSITE" id="PS00211">
    <property type="entry name" value="ABC_TRANSPORTER_1"/>
    <property type="match status" value="1"/>
</dbReference>
<feature type="transmembrane region" description="Helical" evidence="7">
    <location>
        <begin position="66"/>
        <end position="87"/>
    </location>
</feature>
<feature type="transmembrane region" description="Helical" evidence="7">
    <location>
        <begin position="276"/>
        <end position="296"/>
    </location>
</feature>
<feature type="domain" description="ABC transporter" evidence="8">
    <location>
        <begin position="339"/>
        <end position="574"/>
    </location>
</feature>
<evidence type="ECO:0000256" key="1">
    <source>
        <dbReference type="ARBA" id="ARBA00004651"/>
    </source>
</evidence>
<dbReference type="Pfam" id="PF00664">
    <property type="entry name" value="ABC_membrane"/>
    <property type="match status" value="1"/>
</dbReference>
<dbReference type="PROSITE" id="PS50929">
    <property type="entry name" value="ABC_TM1F"/>
    <property type="match status" value="1"/>
</dbReference>
<keyword evidence="11" id="KW-1185">Reference proteome</keyword>
<evidence type="ECO:0000256" key="3">
    <source>
        <dbReference type="ARBA" id="ARBA00022741"/>
    </source>
</evidence>
<evidence type="ECO:0000256" key="5">
    <source>
        <dbReference type="ARBA" id="ARBA00022989"/>
    </source>
</evidence>
<dbReference type="EMBL" id="JBBPCC010000016">
    <property type="protein sequence ID" value="MEK8130645.1"/>
    <property type="molecule type" value="Genomic_DNA"/>
</dbReference>
<protein>
    <submittedName>
        <fullName evidence="10">ABC transporter ATP-binding protein</fullName>
    </submittedName>
</protein>
<keyword evidence="3" id="KW-0547">Nucleotide-binding</keyword>
<evidence type="ECO:0000256" key="4">
    <source>
        <dbReference type="ARBA" id="ARBA00022840"/>
    </source>
</evidence>
<keyword evidence="5 7" id="KW-1133">Transmembrane helix</keyword>
<evidence type="ECO:0000313" key="10">
    <source>
        <dbReference type="EMBL" id="MEK8130645.1"/>
    </source>
</evidence>
<gene>
    <name evidence="10" type="ORF">WMW72_22315</name>
</gene>
<feature type="transmembrane region" description="Helical" evidence="7">
    <location>
        <begin position="247"/>
        <end position="270"/>
    </location>
</feature>
<evidence type="ECO:0000256" key="6">
    <source>
        <dbReference type="ARBA" id="ARBA00023136"/>
    </source>
</evidence>
<dbReference type="InterPro" id="IPR011527">
    <property type="entry name" value="ABC1_TM_dom"/>
</dbReference>
<dbReference type="PANTHER" id="PTHR43394:SF1">
    <property type="entry name" value="ATP-BINDING CASSETTE SUB-FAMILY B MEMBER 10, MITOCHONDRIAL"/>
    <property type="match status" value="1"/>
</dbReference>
<dbReference type="InterPro" id="IPR003439">
    <property type="entry name" value="ABC_transporter-like_ATP-bd"/>
</dbReference>
<dbReference type="PROSITE" id="PS50893">
    <property type="entry name" value="ABC_TRANSPORTER_2"/>
    <property type="match status" value="1"/>
</dbReference>
<name>A0ABU9DP48_9BACL</name>
<dbReference type="InterPro" id="IPR036640">
    <property type="entry name" value="ABC1_TM_sf"/>
</dbReference>
<dbReference type="RefSeq" id="WP_341417786.1">
    <property type="nucleotide sequence ID" value="NZ_JBBPCC010000016.1"/>
</dbReference>
<dbReference type="InterPro" id="IPR039421">
    <property type="entry name" value="Type_1_exporter"/>
</dbReference>
<dbReference type="InterPro" id="IPR017871">
    <property type="entry name" value="ABC_transporter-like_CS"/>
</dbReference>
<dbReference type="Gene3D" id="1.20.1560.10">
    <property type="entry name" value="ABC transporter type 1, transmembrane domain"/>
    <property type="match status" value="1"/>
</dbReference>
<accession>A0ABU9DP48</accession>
<dbReference type="SUPFAM" id="SSF52540">
    <property type="entry name" value="P-loop containing nucleoside triphosphate hydrolases"/>
    <property type="match status" value="1"/>
</dbReference>
<proteinExistence type="predicted"/>
<feature type="domain" description="ABC transmembrane type-1" evidence="9">
    <location>
        <begin position="29"/>
        <end position="308"/>
    </location>
</feature>
<feature type="transmembrane region" description="Helical" evidence="7">
    <location>
        <begin position="167"/>
        <end position="184"/>
    </location>
</feature>
<dbReference type="GO" id="GO:0005524">
    <property type="term" value="F:ATP binding"/>
    <property type="evidence" value="ECO:0007669"/>
    <property type="project" value="UniProtKB-KW"/>
</dbReference>
<comment type="subcellular location">
    <subcellularLocation>
        <location evidence="1">Cell membrane</location>
        <topology evidence="1">Multi-pass membrane protein</topology>
    </subcellularLocation>
</comment>
<keyword evidence="4 10" id="KW-0067">ATP-binding</keyword>
<sequence>MKEKPVPRTGWKPLLRLIMQTKPPKGLLAIAVALNLITTVAALVIPLLTKGIVDNFTLSSLSPWQIVLIAAAFIGQAAASGFSLYLLSRIGQQVVANLRDRLWKKQLRLPVAYYDEHQTGETISRMTNDTGVLKGLITEHIASFFTGIISIIGALTMLFVLDWQMTLIMLIAIPLAAAVMVPLGRRIYEISKGLQAETAEFTSVLSRVLSEIRLVKSSNAEEREYHNGKSGITNLLRYGIREGLMQAFISPVMSLVMMLIFVVIIGYGGLRVSSGALTAGALVAFLLYLFQIVMPVTQITQFFTQFQKAQGATERIIEMLDESEESLEGKPLESVDAGIVLDQVSFAYASGEQILHDVSFRINPGKVTAIVGPSGGGKTTLFSLMERFYQPTGGRITLDGVPIEDYALPSWRSRIGYVSQESPLVSGTIRENICYGLDREVKAEELERAAKMAYADEFINGLPDQYETEVGERGVKLSGGQRQRIAIARALLRDPQMLMLDEATSSLDSKSEIVVQQALNNLMRGRTTLVIAHRLSTVMDADQIVFVEKGRVTGIGTHEQLYENHDLYREFASQQLRLQEPPQQLAEADKAPAQAVVVELRGAGRKV</sequence>
<evidence type="ECO:0000313" key="11">
    <source>
        <dbReference type="Proteomes" id="UP001469365"/>
    </source>
</evidence>
<dbReference type="Gene3D" id="3.40.50.300">
    <property type="entry name" value="P-loop containing nucleotide triphosphate hydrolases"/>
    <property type="match status" value="1"/>
</dbReference>
<reference evidence="10 11" key="1">
    <citation type="submission" date="2024-04" db="EMBL/GenBank/DDBJ databases">
        <title>draft genome sequnece of Paenibacillus filicis.</title>
        <authorList>
            <person name="Kim D.-U."/>
        </authorList>
    </citation>
    <scope>NUCLEOTIDE SEQUENCE [LARGE SCALE GENOMIC DNA]</scope>
    <source>
        <strain evidence="10 11">KACC14197</strain>
    </source>
</reference>
<dbReference type="SUPFAM" id="SSF90123">
    <property type="entry name" value="ABC transporter transmembrane region"/>
    <property type="match status" value="1"/>
</dbReference>
<dbReference type="Proteomes" id="UP001469365">
    <property type="component" value="Unassembled WGS sequence"/>
</dbReference>
<comment type="caution">
    <text evidence="10">The sequence shown here is derived from an EMBL/GenBank/DDBJ whole genome shotgun (WGS) entry which is preliminary data.</text>
</comment>
<keyword evidence="6 7" id="KW-0472">Membrane</keyword>
<organism evidence="10 11">
    <name type="scientific">Paenibacillus filicis</name>
    <dbReference type="NCBI Taxonomy" id="669464"/>
    <lineage>
        <taxon>Bacteria</taxon>
        <taxon>Bacillati</taxon>
        <taxon>Bacillota</taxon>
        <taxon>Bacilli</taxon>
        <taxon>Bacillales</taxon>
        <taxon>Paenibacillaceae</taxon>
        <taxon>Paenibacillus</taxon>
    </lineage>
</organism>
<evidence type="ECO:0000256" key="7">
    <source>
        <dbReference type="SAM" id="Phobius"/>
    </source>
</evidence>
<feature type="transmembrane region" description="Helical" evidence="7">
    <location>
        <begin position="141"/>
        <end position="161"/>
    </location>
</feature>
<evidence type="ECO:0000256" key="2">
    <source>
        <dbReference type="ARBA" id="ARBA00022692"/>
    </source>
</evidence>
<dbReference type="Pfam" id="PF00005">
    <property type="entry name" value="ABC_tran"/>
    <property type="match status" value="1"/>
</dbReference>
<evidence type="ECO:0000259" key="8">
    <source>
        <dbReference type="PROSITE" id="PS50893"/>
    </source>
</evidence>
<dbReference type="InterPro" id="IPR027417">
    <property type="entry name" value="P-loop_NTPase"/>
</dbReference>
<dbReference type="PANTHER" id="PTHR43394">
    <property type="entry name" value="ATP-DEPENDENT PERMEASE MDL1, MITOCHONDRIAL"/>
    <property type="match status" value="1"/>
</dbReference>
<dbReference type="CDD" id="cd18551">
    <property type="entry name" value="ABC_6TM_LmrA_like"/>
    <property type="match status" value="1"/>
</dbReference>
<dbReference type="SMART" id="SM00382">
    <property type="entry name" value="AAA"/>
    <property type="match status" value="1"/>
</dbReference>
<dbReference type="InterPro" id="IPR003593">
    <property type="entry name" value="AAA+_ATPase"/>
</dbReference>
<keyword evidence="2 7" id="KW-0812">Transmembrane</keyword>